<feature type="domain" description="Tape measure protein N-terminal" evidence="2">
    <location>
        <begin position="87"/>
        <end position="257"/>
    </location>
</feature>
<dbReference type="Pfam" id="PF20155">
    <property type="entry name" value="TMP_3"/>
    <property type="match status" value="1"/>
</dbReference>
<dbReference type="PANTHER" id="PTHR38812:SF2">
    <property type="entry name" value="MU-LIKE PROPHAGE FLUMU PROTEIN GP42"/>
    <property type="match status" value="1"/>
</dbReference>
<evidence type="ECO:0000259" key="2">
    <source>
        <dbReference type="Pfam" id="PF20155"/>
    </source>
</evidence>
<feature type="transmembrane region" description="Helical" evidence="1">
    <location>
        <begin position="364"/>
        <end position="383"/>
    </location>
</feature>
<name>A0A2L1UHN5_9BACL</name>
<dbReference type="Proteomes" id="UP000239833">
    <property type="component" value="Chromosome"/>
</dbReference>
<dbReference type="EMBL" id="CP019655">
    <property type="protein sequence ID" value="AVF27945.1"/>
    <property type="molecule type" value="Genomic_DNA"/>
</dbReference>
<dbReference type="InterPro" id="IPR013491">
    <property type="entry name" value="Tape_meas_N"/>
</dbReference>
<keyword evidence="1" id="KW-1133">Transmembrane helix</keyword>
<evidence type="ECO:0000313" key="4">
    <source>
        <dbReference type="Proteomes" id="UP000239833"/>
    </source>
</evidence>
<proteinExistence type="predicted"/>
<dbReference type="STRING" id="147375.BXP28_02290"/>
<dbReference type="RefSeq" id="WP_077995915.1">
    <property type="nucleotide sequence ID" value="NZ_CP019655.1"/>
</dbReference>
<organism evidence="3 4">
    <name type="scientific">Paenibacillus larvae subsp. larvae</name>
    <dbReference type="NCBI Taxonomy" id="147375"/>
    <lineage>
        <taxon>Bacteria</taxon>
        <taxon>Bacillati</taxon>
        <taxon>Bacillota</taxon>
        <taxon>Bacilli</taxon>
        <taxon>Bacillales</taxon>
        <taxon>Paenibacillaceae</taxon>
        <taxon>Paenibacillus</taxon>
    </lineage>
</organism>
<dbReference type="InterPro" id="IPR053058">
    <property type="entry name" value="Mulikevirus_tape_measure"/>
</dbReference>
<feature type="transmembrane region" description="Helical" evidence="1">
    <location>
        <begin position="330"/>
        <end position="352"/>
    </location>
</feature>
<keyword evidence="1" id="KW-0472">Membrane</keyword>
<evidence type="ECO:0000313" key="3">
    <source>
        <dbReference type="EMBL" id="AVF27945.1"/>
    </source>
</evidence>
<keyword evidence="1" id="KW-0812">Transmembrane</keyword>
<reference evidence="4" key="1">
    <citation type="submission" date="2017-02" db="EMBL/GenBank/DDBJ databases">
        <title>Delineation of Paenibacillus larvae strains originating from foulbrood outbreaks.</title>
        <authorList>
            <person name="Beims H."/>
            <person name="Bunk B."/>
            <person name="Sproeer C."/>
            <person name="Mohr K.I."/>
            <person name="Pradella S."/>
            <person name="Guenther G."/>
            <person name="Rohde M."/>
            <person name="von der Ohe W."/>
            <person name="Steinert M."/>
        </authorList>
    </citation>
    <scope>NUCLEOTIDE SEQUENCE [LARGE SCALE GENOMIC DNA]</scope>
    <source>
        <strain evidence="4">Eric_III</strain>
    </source>
</reference>
<dbReference type="GeneID" id="64220184"/>
<accession>A0A2L1UHN5</accession>
<dbReference type="NCBIfam" id="TIGR02675">
    <property type="entry name" value="tape_meas_nterm"/>
    <property type="match status" value="1"/>
</dbReference>
<dbReference type="AlphaFoldDB" id="A0A2L1UHN5"/>
<protein>
    <submittedName>
        <fullName evidence="3">Tape measure domain protein</fullName>
    </submittedName>
</protein>
<evidence type="ECO:0000256" key="1">
    <source>
        <dbReference type="SAM" id="Phobius"/>
    </source>
</evidence>
<sequence>MADYTLSAKVTADSSNFTKSFQSAGEALDSVKKKVASVGDIAKDIGSKISGIGKTATVATAPIAALTGSLVKTGVAYKAFKQESLQAFSVLLGSAEAAQAHMQKIMAFAKTTPFAFPDLVTANRKLVAFGMQAEKTQPVMEAIANATAAMGGNGVQIQELADVFAKIQSNGKITGEELNRLSDKGINALAILANKAGISMDDMRKKISDGGVKSKEAIDSLVDGIMNGTNGIAGQTAKMGGMLDALKGTWGGAVDSMKGAWRRLGDEVVSDDTFGKMTEGVNKVTTVIGKLPAIVKPLADQVGAAFIKVVDIVDGVVNAFLSLPPSAQQIAVAVMAAAVAAGPLLIVLGKLIGIVGTSIKAFSFLLNPVSLVIAAIVGLGLAFKTLMVRSEAFRNTVNSLLLPVVTRAKAIFEEFQPIINNFGKVMNITGGIVKSFFTDFSKVGELNGVLHDILPQGQADAIFNGLMRILHPIADLKAGFQGVAAVAKGNINTFEDLNDSLDGAFGDVGVRRILAMGQAIGTIKEKAVSVAQTVGPTIGKAFSSLGPVMSTAFGNAIPAMSNAFNVVIDVIASVISVISTFVTSVVNGFKTAGVESVK</sequence>
<gene>
    <name evidence="3" type="ORF">ERICIII_03841</name>
</gene>
<dbReference type="PANTHER" id="PTHR38812">
    <property type="entry name" value="MU-LIKE PROPHAGE FLUMU PROTEIN GP42"/>
    <property type="match status" value="1"/>
</dbReference>